<dbReference type="EMBL" id="QHKI01000053">
    <property type="protein sequence ID" value="RSM73829.1"/>
    <property type="molecule type" value="Genomic_DNA"/>
</dbReference>
<organism evidence="1 2">
    <name type="scientific">Kibdelosporangium aridum</name>
    <dbReference type="NCBI Taxonomy" id="2030"/>
    <lineage>
        <taxon>Bacteria</taxon>
        <taxon>Bacillati</taxon>
        <taxon>Actinomycetota</taxon>
        <taxon>Actinomycetes</taxon>
        <taxon>Pseudonocardiales</taxon>
        <taxon>Pseudonocardiaceae</taxon>
        <taxon>Kibdelosporangium</taxon>
    </lineage>
</organism>
<comment type="caution">
    <text evidence="1">The sequence shown here is derived from an EMBL/GenBank/DDBJ whole genome shotgun (WGS) entry which is preliminary data.</text>
</comment>
<dbReference type="Proteomes" id="UP000287547">
    <property type="component" value="Unassembled WGS sequence"/>
</dbReference>
<accession>A0A428YVD0</accession>
<dbReference type="InterPro" id="IPR045732">
    <property type="entry name" value="DUF6086"/>
</dbReference>
<dbReference type="AlphaFoldDB" id="A0A428YVD0"/>
<proteinExistence type="predicted"/>
<evidence type="ECO:0000313" key="1">
    <source>
        <dbReference type="EMBL" id="RSM73829.1"/>
    </source>
</evidence>
<sequence length="117" mass="12958">MSYVFDVGDDTVWSPALQIGDLYVRFLREIAEMLNLPTGLIEIASDMYEIELDSYETLVKAIFEMNFSSGHPVLRGLLEAVLAPSVVVLDRAGRPLTATSPEQLDLITRAQALSMPQ</sequence>
<dbReference type="RefSeq" id="WP_037264861.1">
    <property type="nucleotide sequence ID" value="NZ_QHKI01000053.1"/>
</dbReference>
<gene>
    <name evidence="1" type="ORF">DMH04_40410</name>
</gene>
<dbReference type="Pfam" id="PF19564">
    <property type="entry name" value="DUF6086"/>
    <property type="match status" value="1"/>
</dbReference>
<name>A0A428YVD0_KIBAR</name>
<evidence type="ECO:0000313" key="2">
    <source>
        <dbReference type="Proteomes" id="UP000287547"/>
    </source>
</evidence>
<protein>
    <submittedName>
        <fullName evidence="1">Uncharacterized protein</fullName>
    </submittedName>
</protein>
<dbReference type="OrthoDB" id="3475539at2"/>
<reference evidence="1 2" key="1">
    <citation type="submission" date="2018-05" db="EMBL/GenBank/DDBJ databases">
        <title>Evolution of GPA BGCs.</title>
        <authorList>
            <person name="Waglechner N."/>
            <person name="Wright G.D."/>
        </authorList>
    </citation>
    <scope>NUCLEOTIDE SEQUENCE [LARGE SCALE GENOMIC DNA]</scope>
    <source>
        <strain evidence="1 2">A82846</strain>
    </source>
</reference>